<accession>A0A6J7HJ09</accession>
<evidence type="ECO:0000259" key="2">
    <source>
        <dbReference type="Pfam" id="PF01551"/>
    </source>
</evidence>
<dbReference type="CDD" id="cd12797">
    <property type="entry name" value="M23_peptidase"/>
    <property type="match status" value="1"/>
</dbReference>
<evidence type="ECO:0000256" key="1">
    <source>
        <dbReference type="SAM" id="MobiDB-lite"/>
    </source>
</evidence>
<dbReference type="Pfam" id="PF01551">
    <property type="entry name" value="Peptidase_M23"/>
    <property type="match status" value="1"/>
</dbReference>
<feature type="region of interest" description="Disordered" evidence="1">
    <location>
        <begin position="54"/>
        <end position="77"/>
    </location>
</feature>
<dbReference type="SUPFAM" id="SSF51261">
    <property type="entry name" value="Duplicated hybrid motif"/>
    <property type="match status" value="1"/>
</dbReference>
<dbReference type="GO" id="GO:0004222">
    <property type="term" value="F:metalloendopeptidase activity"/>
    <property type="evidence" value="ECO:0007669"/>
    <property type="project" value="TreeGrafter"/>
</dbReference>
<proteinExistence type="predicted"/>
<evidence type="ECO:0000313" key="3">
    <source>
        <dbReference type="EMBL" id="CAB4921057.1"/>
    </source>
</evidence>
<dbReference type="InterPro" id="IPR016047">
    <property type="entry name" value="M23ase_b-sheet_dom"/>
</dbReference>
<name>A0A6J7HJ09_9ZZZZ</name>
<dbReference type="PANTHER" id="PTHR21666">
    <property type="entry name" value="PEPTIDASE-RELATED"/>
    <property type="match status" value="1"/>
</dbReference>
<dbReference type="InterPro" id="IPR050570">
    <property type="entry name" value="Cell_wall_metabolism_enzyme"/>
</dbReference>
<dbReference type="Gene3D" id="2.70.70.10">
    <property type="entry name" value="Glucose Permease (Domain IIA)"/>
    <property type="match status" value="1"/>
</dbReference>
<organism evidence="3">
    <name type="scientific">freshwater metagenome</name>
    <dbReference type="NCBI Taxonomy" id="449393"/>
    <lineage>
        <taxon>unclassified sequences</taxon>
        <taxon>metagenomes</taxon>
        <taxon>ecological metagenomes</taxon>
    </lineage>
</organism>
<gene>
    <name evidence="3" type="ORF">UFOPK3610_01414</name>
</gene>
<feature type="compositionally biased region" description="Polar residues" evidence="1">
    <location>
        <begin position="55"/>
        <end position="69"/>
    </location>
</feature>
<dbReference type="EMBL" id="CAFBMR010000065">
    <property type="protein sequence ID" value="CAB4921057.1"/>
    <property type="molecule type" value="Genomic_DNA"/>
</dbReference>
<feature type="domain" description="M23ase beta-sheet core" evidence="2">
    <location>
        <begin position="136"/>
        <end position="224"/>
    </location>
</feature>
<protein>
    <submittedName>
        <fullName evidence="3">Unannotated protein</fullName>
    </submittedName>
</protein>
<dbReference type="InterPro" id="IPR011055">
    <property type="entry name" value="Dup_hybrid_motif"/>
</dbReference>
<dbReference type="PANTHER" id="PTHR21666:SF270">
    <property type="entry name" value="MUREIN HYDROLASE ACTIVATOR ENVC"/>
    <property type="match status" value="1"/>
</dbReference>
<dbReference type="AlphaFoldDB" id="A0A6J7HJ09"/>
<reference evidence="3" key="1">
    <citation type="submission" date="2020-05" db="EMBL/GenBank/DDBJ databases">
        <authorList>
            <person name="Chiriac C."/>
            <person name="Salcher M."/>
            <person name="Ghai R."/>
            <person name="Kavagutti S V."/>
        </authorList>
    </citation>
    <scope>NUCLEOTIDE SEQUENCE</scope>
</reference>
<sequence>MLRRLIVPVTVATVLVLAQLAYALVGGVGLVAHHDPVAVAAVAQENTAVAARAVGNSTPSGAPTTSDPGTPTDLVEPTDEGQVFTCGRAIGSETDHPTNAAGATLLGSNPETYCPVTAGTPISQDFGTKSSTSPYGHSGMDFNGNSGDPIFAASEGLVVYSTYNEGGYGNLIGIQRPDGVLFWYAHLTKRLVDTGAWITAGQKIGTMGNSGASDGSHLHFEVAVGKGREGRYGVPTDPRDLLFGKPTGTHIGWATSPPKWSCDHYGGC</sequence>